<protein>
    <submittedName>
        <fullName evidence="2">Uncharacterized protein</fullName>
    </submittedName>
</protein>
<reference evidence="2" key="1">
    <citation type="submission" date="2022-11" db="EMBL/GenBank/DDBJ databases">
        <title>Centuries of genome instability and evolution in soft-shell clam transmissible cancer (bioRxiv).</title>
        <authorList>
            <person name="Hart S.F.M."/>
            <person name="Yonemitsu M.A."/>
            <person name="Giersch R.M."/>
            <person name="Beal B.F."/>
            <person name="Arriagada G."/>
            <person name="Davis B.W."/>
            <person name="Ostrander E.A."/>
            <person name="Goff S.P."/>
            <person name="Metzger M.J."/>
        </authorList>
    </citation>
    <scope>NUCLEOTIDE SEQUENCE</scope>
    <source>
        <strain evidence="2">MELC-2E11</strain>
        <tissue evidence="2">Siphon/mantle</tissue>
    </source>
</reference>
<gene>
    <name evidence="1" type="ORF">MAR_016636</name>
    <name evidence="2" type="ORF">MAR_016637</name>
</gene>
<sequence length="243" mass="27904">MPLNENEYNQLYLHQTCTEIVFPGDRVEANNVELFDILLHDKTRRQTFLIYNKNGFGNTTRDACAQIRDSAELLWHDFMRGLQTNIELFWDAGTNSSVALSQYREQLKEKLLSIGKKEYLGIFAKDVKFVFVFAFVSSAKTDHNLKFDFKALLGRDFKSEGLCADGTVVLQELQYKKLVTRDGYLTDKFLGITSEKNILKKKGKCSISTIAKIELLALDKDFAKYQIGGERKFDLRILQLKSS</sequence>
<evidence type="ECO:0000313" key="1">
    <source>
        <dbReference type="EMBL" id="WAR22662.1"/>
    </source>
</evidence>
<evidence type="ECO:0000313" key="3">
    <source>
        <dbReference type="Proteomes" id="UP001164746"/>
    </source>
</evidence>
<dbReference type="Proteomes" id="UP001164746">
    <property type="component" value="Chromosome 12"/>
</dbReference>
<dbReference type="EMBL" id="CP111023">
    <property type="protein sequence ID" value="WAR22662.1"/>
    <property type="molecule type" value="Genomic_DNA"/>
</dbReference>
<keyword evidence="3" id="KW-1185">Reference proteome</keyword>
<dbReference type="EMBL" id="CP111023">
    <property type="protein sequence ID" value="WAR22663.1"/>
    <property type="molecule type" value="Genomic_DNA"/>
</dbReference>
<organism evidence="2 3">
    <name type="scientific">Mya arenaria</name>
    <name type="common">Soft-shell clam</name>
    <dbReference type="NCBI Taxonomy" id="6604"/>
    <lineage>
        <taxon>Eukaryota</taxon>
        <taxon>Metazoa</taxon>
        <taxon>Spiralia</taxon>
        <taxon>Lophotrochozoa</taxon>
        <taxon>Mollusca</taxon>
        <taxon>Bivalvia</taxon>
        <taxon>Autobranchia</taxon>
        <taxon>Heteroconchia</taxon>
        <taxon>Euheterodonta</taxon>
        <taxon>Imparidentia</taxon>
        <taxon>Neoheterodontei</taxon>
        <taxon>Myida</taxon>
        <taxon>Myoidea</taxon>
        <taxon>Myidae</taxon>
        <taxon>Mya</taxon>
    </lineage>
</organism>
<evidence type="ECO:0000313" key="2">
    <source>
        <dbReference type="EMBL" id="WAR22663.1"/>
    </source>
</evidence>
<proteinExistence type="predicted"/>
<accession>A0ABY7FKF1</accession>
<name>A0ABY7FKF1_MYAAR</name>